<gene>
    <name evidence="9" type="ORF">FGO68_gene9378</name>
</gene>
<keyword evidence="7" id="KW-0539">Nucleus</keyword>
<evidence type="ECO:0000256" key="3">
    <source>
        <dbReference type="ARBA" id="ARBA00022448"/>
    </source>
</evidence>
<dbReference type="OrthoDB" id="296539at2759"/>
<dbReference type="Pfam" id="PF18808">
    <property type="entry name" value="Importin_rep_4"/>
    <property type="match status" value="1"/>
</dbReference>
<comment type="subcellular location">
    <subcellularLocation>
        <location evidence="2">Cytoplasm</location>
    </subcellularLocation>
    <subcellularLocation>
        <location evidence="1">Nucleus</location>
    </subcellularLocation>
</comment>
<keyword evidence="3" id="KW-0813">Transport</keyword>
<keyword evidence="5" id="KW-0677">Repeat</keyword>
<dbReference type="EMBL" id="RRYP01016667">
    <property type="protein sequence ID" value="TNV74747.1"/>
    <property type="molecule type" value="Genomic_DNA"/>
</dbReference>
<keyword evidence="6" id="KW-0653">Protein transport</keyword>
<evidence type="ECO:0000256" key="1">
    <source>
        <dbReference type="ARBA" id="ARBA00004123"/>
    </source>
</evidence>
<dbReference type="InterPro" id="IPR011989">
    <property type="entry name" value="ARM-like"/>
</dbReference>
<organism evidence="9 10">
    <name type="scientific">Halteria grandinella</name>
    <dbReference type="NCBI Taxonomy" id="5974"/>
    <lineage>
        <taxon>Eukaryota</taxon>
        <taxon>Sar</taxon>
        <taxon>Alveolata</taxon>
        <taxon>Ciliophora</taxon>
        <taxon>Intramacronucleata</taxon>
        <taxon>Spirotrichea</taxon>
        <taxon>Stichotrichia</taxon>
        <taxon>Sporadotrichida</taxon>
        <taxon>Halteriidae</taxon>
        <taxon>Halteria</taxon>
    </lineage>
</organism>
<dbReference type="InterPro" id="IPR040122">
    <property type="entry name" value="Importin_beta"/>
</dbReference>
<evidence type="ECO:0000256" key="2">
    <source>
        <dbReference type="ARBA" id="ARBA00004496"/>
    </source>
</evidence>
<keyword evidence="10" id="KW-1185">Reference proteome</keyword>
<evidence type="ECO:0000259" key="8">
    <source>
        <dbReference type="Pfam" id="PF25780"/>
    </source>
</evidence>
<evidence type="ECO:0000256" key="6">
    <source>
        <dbReference type="ARBA" id="ARBA00022927"/>
    </source>
</evidence>
<feature type="domain" description="IPO4/5-like TPR repeats" evidence="8">
    <location>
        <begin position="118"/>
        <end position="249"/>
    </location>
</feature>
<dbReference type="InterPro" id="IPR016024">
    <property type="entry name" value="ARM-type_fold"/>
</dbReference>
<evidence type="ECO:0000313" key="10">
    <source>
        <dbReference type="Proteomes" id="UP000785679"/>
    </source>
</evidence>
<dbReference type="Proteomes" id="UP000785679">
    <property type="component" value="Unassembled WGS sequence"/>
</dbReference>
<protein>
    <recommendedName>
        <fullName evidence="8">IPO4/5-like TPR repeats domain-containing protein</fullName>
    </recommendedName>
</protein>
<keyword evidence="4" id="KW-0963">Cytoplasm</keyword>
<sequence>MAGVPEILASLSAPDNTLRKQAEEAMREQRTNNPQGFFTGLLQVATTPGSSDQEMAAMLLKKLYVDKRTEENGLWQLTGDDYTQLKNAVVASLDFTQSVSHLKRKADLVCACYREIKNYPELITSLVALLQSQEDVNKKVYAMYIFELLAEYHLPQDQIIQNSDQFIQLFTGCLQDPNMTVKEAALKAITSFLGSIDDETTVMKYQPAMDWLLDVVIEVLRQDEDKGKASLESLIELSQNHGEIWSQVTQKLLYVVSQIVQNKSFEEGTRQSALEIIGTIAESTPQLLRKHTEELKTNLFPALIHMLAEPLHEDSIEDWAEAVEEELQARNDPASVAADNVNRIASHLGEKVMIKCSTHLIKEAIEQQGSWQLRQAGYLFLGMISDTCKESFIKSMDDVMRMSASGLLDAHPRVRYEALTSLGLLLTELAPNAQKKFHSQLVEVLLRMMANEDLIKLKTQACSCMVNFVRGLIDEDALIDESSDAQKEYSRILAPYSANIVSTITGLFQLSLNKSYAPLQEEVLGLLSCLANVLEGKFAEHYGLFMPGLKQILATMPMETAAQQELRAHCIQTIGFILTAVKDQPEVCKADALEVATVLTQMLNSGRIADTDAQFLAIQNTLSQIGTCIKQEFRQFLPHIMPALFRDVKRDIDLKIQDADLAGKADDGNTAMNVKIAGMEGARQISMNTTALENKINAIGIIKNLASSLGVGFFEYVEQVATLLKDELLLYPYAKAVRKAAAKTMVFLMNACNDSNQMKALFNHVYPTWKASIDKYLKRCDFSELKYIMSEFKKCVNQFENFAQTGEVFMDLQEMNDLIRLLGEVVKDVREDRTERFKQFATAKKKMDEEDIEYFHEDIKKVDKIENFAMEIAGIIISVYKGQVSDAFKQHLLMHFAVTLQDFKGKFDYEILNAVCFFCDVVEYGGEDLFAMTAQNATVKFLECITTFPSDMGLVQSAGYGLGAIAKRAPQGQCPGLGDIVRVLKAIVDEPDSRTDEDKVECTDNIIGALGKCVLFQNLGTAATKEFLNLLPLYSDSTEAQSIHKLLFEQIIAGNPVLTEVKAEVVGCVQRIIRISNEKPELELLDDQGKEKAQVIAGML</sequence>
<dbReference type="GO" id="GO:0005737">
    <property type="term" value="C:cytoplasm"/>
    <property type="evidence" value="ECO:0007669"/>
    <property type="project" value="UniProtKB-SubCell"/>
</dbReference>
<proteinExistence type="predicted"/>
<evidence type="ECO:0000256" key="4">
    <source>
        <dbReference type="ARBA" id="ARBA00022490"/>
    </source>
</evidence>
<dbReference type="InterPro" id="IPR041653">
    <property type="entry name" value="Importin_rep_4"/>
</dbReference>
<dbReference type="SUPFAM" id="SSF48371">
    <property type="entry name" value="ARM repeat"/>
    <property type="match status" value="2"/>
</dbReference>
<reference evidence="9" key="1">
    <citation type="submission" date="2019-06" db="EMBL/GenBank/DDBJ databases">
        <authorList>
            <person name="Zheng W."/>
        </authorList>
    </citation>
    <scope>NUCLEOTIDE SEQUENCE</scope>
    <source>
        <strain evidence="9">QDHG01</strain>
    </source>
</reference>
<dbReference type="GO" id="GO:0005634">
    <property type="term" value="C:nucleus"/>
    <property type="evidence" value="ECO:0007669"/>
    <property type="project" value="UniProtKB-SubCell"/>
</dbReference>
<evidence type="ECO:0000256" key="5">
    <source>
        <dbReference type="ARBA" id="ARBA00022737"/>
    </source>
</evidence>
<name>A0A8J8SXS2_HALGN</name>
<accession>A0A8J8SXS2</accession>
<evidence type="ECO:0000313" key="9">
    <source>
        <dbReference type="EMBL" id="TNV74747.1"/>
    </source>
</evidence>
<dbReference type="GO" id="GO:0006606">
    <property type="term" value="P:protein import into nucleus"/>
    <property type="evidence" value="ECO:0007669"/>
    <property type="project" value="InterPro"/>
</dbReference>
<evidence type="ECO:0000256" key="7">
    <source>
        <dbReference type="ARBA" id="ARBA00023242"/>
    </source>
</evidence>
<dbReference type="AlphaFoldDB" id="A0A8J8SXS2"/>
<dbReference type="PANTHER" id="PTHR10527">
    <property type="entry name" value="IMPORTIN BETA"/>
    <property type="match status" value="1"/>
</dbReference>
<dbReference type="InterPro" id="IPR057672">
    <property type="entry name" value="TPR_IPO4/5"/>
</dbReference>
<comment type="caution">
    <text evidence="9">The sequence shown here is derived from an EMBL/GenBank/DDBJ whole genome shotgun (WGS) entry which is preliminary data.</text>
</comment>
<dbReference type="Gene3D" id="1.25.10.10">
    <property type="entry name" value="Leucine-rich Repeat Variant"/>
    <property type="match status" value="1"/>
</dbReference>
<dbReference type="Pfam" id="PF25780">
    <property type="entry name" value="TPR_IPO5"/>
    <property type="match status" value="1"/>
</dbReference>